<comment type="caution">
    <text evidence="1">The sequence shown here is derived from an EMBL/GenBank/DDBJ whole genome shotgun (WGS) entry which is preliminary data.</text>
</comment>
<sequence>MERAHYATAVPSSSTIWPGIASRVTPSIVVVGATPRRGPVVKGRYLRIRPWYEADAQGAPGKREA</sequence>
<gene>
    <name evidence="1" type="ORF">GCM10010446_34190</name>
</gene>
<proteinExistence type="predicted"/>
<accession>A0ABN3XCU6</accession>
<evidence type="ECO:0000313" key="1">
    <source>
        <dbReference type="EMBL" id="GAA2946073.1"/>
    </source>
</evidence>
<name>A0ABN3XCU6_9ACTN</name>
<evidence type="ECO:0000313" key="2">
    <source>
        <dbReference type="Proteomes" id="UP001500403"/>
    </source>
</evidence>
<protein>
    <submittedName>
        <fullName evidence="1">Uncharacterized protein</fullName>
    </submittedName>
</protein>
<keyword evidence="2" id="KW-1185">Reference proteome</keyword>
<reference evidence="1 2" key="1">
    <citation type="journal article" date="2019" name="Int. J. Syst. Evol. Microbiol.">
        <title>The Global Catalogue of Microorganisms (GCM) 10K type strain sequencing project: providing services to taxonomists for standard genome sequencing and annotation.</title>
        <authorList>
            <consortium name="The Broad Institute Genomics Platform"/>
            <consortium name="The Broad Institute Genome Sequencing Center for Infectious Disease"/>
            <person name="Wu L."/>
            <person name="Ma J."/>
        </authorList>
    </citation>
    <scope>NUCLEOTIDE SEQUENCE [LARGE SCALE GENOMIC DNA]</scope>
    <source>
        <strain evidence="1 2">JCM 9088</strain>
    </source>
</reference>
<dbReference type="Proteomes" id="UP001500403">
    <property type="component" value="Unassembled WGS sequence"/>
</dbReference>
<organism evidence="1 2">
    <name type="scientific">Streptomyces enissocaesilis</name>
    <dbReference type="NCBI Taxonomy" id="332589"/>
    <lineage>
        <taxon>Bacteria</taxon>
        <taxon>Bacillati</taxon>
        <taxon>Actinomycetota</taxon>
        <taxon>Actinomycetes</taxon>
        <taxon>Kitasatosporales</taxon>
        <taxon>Streptomycetaceae</taxon>
        <taxon>Streptomyces</taxon>
        <taxon>Streptomyces rochei group</taxon>
    </lineage>
</organism>
<dbReference type="EMBL" id="BAAAUD010000035">
    <property type="protein sequence ID" value="GAA2946073.1"/>
    <property type="molecule type" value="Genomic_DNA"/>
</dbReference>